<keyword evidence="3" id="KW-0596">Phosphopantetheine</keyword>
<comment type="cofactor">
    <cofactor evidence="1">
        <name>pantetheine 4'-phosphate</name>
        <dbReference type="ChEBI" id="CHEBI:47942"/>
    </cofactor>
</comment>
<dbReference type="PANTHER" id="PTHR45527">
    <property type="entry name" value="NONRIBOSOMAL PEPTIDE SYNTHETASE"/>
    <property type="match status" value="1"/>
</dbReference>
<dbReference type="InterPro" id="IPR036259">
    <property type="entry name" value="MFS_trans_sf"/>
</dbReference>
<keyword evidence="4" id="KW-0597">Phosphoprotein</keyword>
<reference evidence="13" key="1">
    <citation type="submission" date="2016-10" db="EMBL/GenBank/DDBJ databases">
        <authorList>
            <person name="Varghese N."/>
            <person name="Submissions S."/>
        </authorList>
    </citation>
    <scope>NUCLEOTIDE SEQUENCE [LARGE SCALE GENOMIC DNA]</scope>
    <source>
        <strain evidence="13">CGMCC 4.6856</strain>
    </source>
</reference>
<evidence type="ECO:0000313" key="12">
    <source>
        <dbReference type="EMBL" id="SEQ87628.1"/>
    </source>
</evidence>
<feature type="transmembrane region" description="Helical" evidence="9">
    <location>
        <begin position="2505"/>
        <end position="2528"/>
    </location>
</feature>
<dbReference type="SMART" id="SM00823">
    <property type="entry name" value="PKS_PP"/>
    <property type="match status" value="2"/>
</dbReference>
<feature type="transmembrane region" description="Helical" evidence="9">
    <location>
        <begin position="2623"/>
        <end position="2644"/>
    </location>
</feature>
<keyword evidence="6 9" id="KW-1133">Transmembrane helix</keyword>
<dbReference type="SUPFAM" id="SSF53474">
    <property type="entry name" value="alpha/beta-Hydrolases"/>
    <property type="match status" value="1"/>
</dbReference>
<dbReference type="InterPro" id="IPR000873">
    <property type="entry name" value="AMP-dep_synth/lig_dom"/>
</dbReference>
<dbReference type="OrthoDB" id="9803968at2"/>
<evidence type="ECO:0000259" key="10">
    <source>
        <dbReference type="PROSITE" id="PS50075"/>
    </source>
</evidence>
<dbReference type="SUPFAM" id="SSF52777">
    <property type="entry name" value="CoA-dependent acyltransferases"/>
    <property type="match status" value="6"/>
</dbReference>
<dbReference type="InterPro" id="IPR023213">
    <property type="entry name" value="CAT-like_dom_sf"/>
</dbReference>
<dbReference type="PROSITE" id="PS50075">
    <property type="entry name" value="CARRIER"/>
    <property type="match status" value="2"/>
</dbReference>
<dbReference type="SUPFAM" id="SSF47336">
    <property type="entry name" value="ACP-like"/>
    <property type="match status" value="2"/>
</dbReference>
<dbReference type="CDD" id="cd19531">
    <property type="entry name" value="LCL_NRPS-like"/>
    <property type="match status" value="1"/>
</dbReference>
<evidence type="ECO:0000256" key="6">
    <source>
        <dbReference type="ARBA" id="ARBA00022989"/>
    </source>
</evidence>
<dbReference type="InterPro" id="IPR020846">
    <property type="entry name" value="MFS_dom"/>
</dbReference>
<evidence type="ECO:0000256" key="2">
    <source>
        <dbReference type="ARBA" id="ARBA00004651"/>
    </source>
</evidence>
<dbReference type="InterPro" id="IPR025110">
    <property type="entry name" value="AMP-bd_C"/>
</dbReference>
<dbReference type="InterPro" id="IPR006162">
    <property type="entry name" value="Ppantetheine_attach_site"/>
</dbReference>
<organism evidence="12 13">
    <name type="scientific">Microlunatus flavus</name>
    <dbReference type="NCBI Taxonomy" id="1036181"/>
    <lineage>
        <taxon>Bacteria</taxon>
        <taxon>Bacillati</taxon>
        <taxon>Actinomycetota</taxon>
        <taxon>Actinomycetes</taxon>
        <taxon>Propionibacteriales</taxon>
        <taxon>Propionibacteriaceae</taxon>
        <taxon>Microlunatus</taxon>
    </lineage>
</organism>
<feature type="transmembrane region" description="Helical" evidence="9">
    <location>
        <begin position="2594"/>
        <end position="2617"/>
    </location>
</feature>
<evidence type="ECO:0000256" key="1">
    <source>
        <dbReference type="ARBA" id="ARBA00001957"/>
    </source>
</evidence>
<dbReference type="SUPFAM" id="SSF103473">
    <property type="entry name" value="MFS general substrate transporter"/>
    <property type="match status" value="1"/>
</dbReference>
<dbReference type="GO" id="GO:0003824">
    <property type="term" value="F:catalytic activity"/>
    <property type="evidence" value="ECO:0007669"/>
    <property type="project" value="InterPro"/>
</dbReference>
<name>A0A1H9JLL4_9ACTN</name>
<feature type="domain" description="Carrier" evidence="10">
    <location>
        <begin position="1921"/>
        <end position="1996"/>
    </location>
</feature>
<dbReference type="InterPro" id="IPR010071">
    <property type="entry name" value="AA_adenyl_dom"/>
</dbReference>
<dbReference type="PROSITE" id="PS00012">
    <property type="entry name" value="PHOSPHOPANTETHEINE"/>
    <property type="match status" value="1"/>
</dbReference>
<dbReference type="InterPro" id="IPR011701">
    <property type="entry name" value="MFS"/>
</dbReference>
<dbReference type="GO" id="GO:0005737">
    <property type="term" value="C:cytoplasm"/>
    <property type="evidence" value="ECO:0007669"/>
    <property type="project" value="TreeGrafter"/>
</dbReference>
<dbReference type="GO" id="GO:0044550">
    <property type="term" value="P:secondary metabolite biosynthetic process"/>
    <property type="evidence" value="ECO:0007669"/>
    <property type="project" value="TreeGrafter"/>
</dbReference>
<dbReference type="Pfam" id="PF07690">
    <property type="entry name" value="MFS_1"/>
    <property type="match status" value="1"/>
</dbReference>
<dbReference type="GO" id="GO:0005886">
    <property type="term" value="C:plasma membrane"/>
    <property type="evidence" value="ECO:0007669"/>
    <property type="project" value="UniProtKB-SubCell"/>
</dbReference>
<dbReference type="GO" id="GO:0022857">
    <property type="term" value="F:transmembrane transporter activity"/>
    <property type="evidence" value="ECO:0007669"/>
    <property type="project" value="InterPro"/>
</dbReference>
<dbReference type="Pfam" id="PF00975">
    <property type="entry name" value="Thioesterase"/>
    <property type="match status" value="1"/>
</dbReference>
<dbReference type="STRING" id="1036181.SAMN05421756_106253"/>
<evidence type="ECO:0000256" key="5">
    <source>
        <dbReference type="ARBA" id="ARBA00022692"/>
    </source>
</evidence>
<dbReference type="InterPro" id="IPR001242">
    <property type="entry name" value="Condensation_dom"/>
</dbReference>
<dbReference type="Pfam" id="PF00550">
    <property type="entry name" value="PP-binding"/>
    <property type="match status" value="2"/>
</dbReference>
<feature type="region of interest" description="Disordered" evidence="8">
    <location>
        <begin position="2208"/>
        <end position="2261"/>
    </location>
</feature>
<dbReference type="Pfam" id="PF13193">
    <property type="entry name" value="AMP-binding_C"/>
    <property type="match status" value="1"/>
</dbReference>
<dbReference type="GO" id="GO:0031177">
    <property type="term" value="F:phosphopantetheine binding"/>
    <property type="evidence" value="ECO:0007669"/>
    <property type="project" value="InterPro"/>
</dbReference>
<sequence length="2661" mass="281864">MPPPPRHHDAALPRGTEPTADDVTGPGHPDVQERPLSSGERALWALQQVTGEASLATVVFSARLSRRPDAAALERALRELCRRHDVLRTSYAERGGEPYALVGPALAPTLHRRTVPDPTGLTAMVAAERQRPFDLTRAPLVAATLVSCTGDGSTSLLLTLPHVVVDLWSARLLADDLGHLYDVEVGVARPASTSSGQYVDFARWESDFLDSGQAEVQRDHWRRELAAVPTTIDLPTDRPRPARQSKRSGSWSTTVTGELRAQVEGIARVEGTTAFTVLLAGLQVVVHRWSGQPDVVLGTPSHGRNRAAWRDTAGLFVNTVPLRSRLGGDDTFRRVLASADRSVRQGLRHARLPFAELVRSVAVPHDPSRAALCPVVLAFQTTPSAGPSRSSLGLAGPVDPDTDLAVGDFGIQQALGEVDLSVMVAPQDDGYRVPLDYAVDLFDEGTVAAVGRSWLTVLDAATRDLDARVVGLPLLTPDERAARLAAMTGDALDLGVPDTLPEVLRRTTARDPGAVALLDDRPEGVGRRWTYADLLARAELIARHLVARGVRRGDRVGVCVPRSFEAVASLCGVLAAGAAYVPLDPTYAPARLRSTAEDAGCATTLVTAGTEALVGWGDARLLVDADLADLDDVTVDPPVGSDAAYVIYTSGSTGRPKGVVVEHRSVVNHNAGFARLTGLGAADRLLQFHSLSFDASVEEIFPTLMAGASLVVPVDTALRAPVELERLVSAVGITLLDLPTAYWHQWVESMSTDLRTTCPTLRRVTIGGEAAASSKLLRWQEQGGPVLANSYGPTEATVVCTLHEPEPVGAGIVPIGRPLPNTQSYVLDALLEPVPVGLVGELYVGGVGVARGYLDRPGLTTERFLDNPHGPGRLYRTGDVVRTSPNGSLEFLGRRDRQVKPRGFRVEPGEVEAALAGCAGVLDAAVVVRPTPSGDPRLVAFVTGSADAAALRDQLAGVLPPYLVPQTVVVLDAMPMTGSDKIDYAALPELATLPTDPSDPVTPTLSAEEARLARVWSEVLGLAGVGRDDNFFALGGDSISAIRVVARAAADGLTITARQLFEHQTVAELAAVAGAAQSDVERTPATGEQPLLPMQRWFFDQNLTQPQHWTQSVLLDPRRPVDVAALGRALDAVVARHDALRLAFRSDEAGRWHASYVERPAPVEVRNVRLTASDEDRAAEIDAHAGALHASHALAAPPLLKVISFEAGDEPAGLLLSAHHLVVDAVSWSLLIDDLERAYGAEVSGTSVTWAFPSASLAEWSGDEAAVSSSACSAEEQADLESGTGSVAVVVDEPTTAALLRSGSLGEQLVAATARALGPDDGRDEPTVLVDVERHGRDQDGRLVDVSRTVGWFTQVRTVAVPTTGDDAGQVAEIRRQLTGRDPQLGGPGVASVNYLGVLDLPPRASEFAFVRAQVGANRGPMNRRPNRWEVDAALNDGRLEITVAYGARDTEVRARAVADRIHQALAGHPDTRAELELTPLQRGILVDSLAAEGVNTYVGQLVCRFDDLDVPAFEAALDALVRRHDALRTSFAWTGRPRPVQVVDASATLRFRIWDGPAVEEDELSAVLDADLAEPVGWDGPPHRWTVVRAAGGGYAVWTHHHLLVDGWSLAIVLGDLFELYAALRAGRPEPAAGTSSSVAPYLDWFAHRDAEPVERYWRGRLGGVTAPTVLSPLPTGTRTGTDQLVVELTEAEALQIADVTRRERVTTATLFQAAWALVLARRTGSADVVFGAVTAGRSAPVGGIDAMVGLLSNSLPIRIDLDDRERVSDWLRRLQREDAERRDHEQTTLSDVQRVSGIPRPRPMFESLLVVENYPVADALAAADGVGLQGIRLREALDQPLGIEIAPGRPYRLTLTFRHSHFDRRQVADLADDLRTALRALADGHSTLGALRRSGHPTTAPVAAPPSAVRHDARPPWSAPLAGVEADLAAAWAEVLAAPAPGRHDDFFALGGDSLQAIRLVDECRRRLGLELPLKQVFEHPTLAGLAAALVDDVPTTASPLLTLRRGTSGPALYLVHPLSGRGTVFGPLAPLVPGYGDVHAFESVPTVDGPRRLQELAEQYAAEIEARSDDRTTVLAGYSLGAIIAVEVARLLAGRGRPVEHLILLDPAVRWGTDLPDPDLHELMTDLAGLEGLAVPVPTDLDPVAALHAAARWAGRPLGALDLPAARRLVDAAAVHHRMLQGHEVHPYAGGADLVLVDDHAHGWCRPPRQRPGHPPPGRRQPPDDARTAPPQRACRSDRPPVAARVMSRTTRSADPARSRAGLGADFAWLFRASAASNVADGLRLAAAPLLVASTVADPRMVAAAFAVQRLPWLVCALPVGALVDRVRPVRALTLACTARAACAAGLAAVVVAAPGDLVVLYAPLFVGGLTEVVADTTATALAPVVVASADLTVANSRIALTQVVGGQLVGPVAGALLFTVDRNLPFALEAVGCVVAALAVNQIRPGAEVAGRAVGGVVVGVRWLWAQPELRRLIVLAACTSVTFGGSFSIMVLYAERRLGLASAWYGVLLAVAALGGLVGALVAPGLVRRAGQGTVLRFGLLAEALVQAGLALTHAPGVAGVLVLIFGAQLALLSVTTTTIRHRLVPRHLSARVASAYLLASTGGVSAGGLLAGPLAHWSLSLPFAAAAVIDLLVAALFWRRLGDTGRVAQPVAGPR</sequence>
<dbReference type="Gene3D" id="1.10.1200.10">
    <property type="entry name" value="ACP-like"/>
    <property type="match status" value="2"/>
</dbReference>
<dbReference type="FunFam" id="1.10.1200.10:FF:000005">
    <property type="entry name" value="Nonribosomal peptide synthetase 1"/>
    <property type="match status" value="1"/>
</dbReference>
<dbReference type="CDD" id="cd06173">
    <property type="entry name" value="MFS_MefA_like"/>
    <property type="match status" value="1"/>
</dbReference>
<evidence type="ECO:0000259" key="11">
    <source>
        <dbReference type="PROSITE" id="PS50850"/>
    </source>
</evidence>
<feature type="region of interest" description="Disordered" evidence="8">
    <location>
        <begin position="1"/>
        <end position="35"/>
    </location>
</feature>
<feature type="domain" description="Major facilitator superfamily (MFS) profile" evidence="11">
    <location>
        <begin position="2429"/>
        <end position="2661"/>
    </location>
</feature>
<dbReference type="RefSeq" id="WP_091182427.1">
    <property type="nucleotide sequence ID" value="NZ_FOFA01000006.1"/>
</dbReference>
<dbReference type="Gene3D" id="3.40.50.1820">
    <property type="entry name" value="alpha/beta hydrolase"/>
    <property type="match status" value="1"/>
</dbReference>
<feature type="transmembrane region" description="Helical" evidence="9">
    <location>
        <begin position="2563"/>
        <end position="2582"/>
    </location>
</feature>
<dbReference type="InterPro" id="IPR020845">
    <property type="entry name" value="AMP-binding_CS"/>
</dbReference>
<dbReference type="Gene3D" id="3.30.300.30">
    <property type="match status" value="1"/>
</dbReference>
<dbReference type="FunFam" id="1.10.1200.10:FF:000016">
    <property type="entry name" value="Non-ribosomal peptide synthase"/>
    <property type="match status" value="1"/>
</dbReference>
<dbReference type="Pfam" id="PF00668">
    <property type="entry name" value="Condensation"/>
    <property type="match status" value="3"/>
</dbReference>
<dbReference type="Gene3D" id="3.40.50.980">
    <property type="match status" value="2"/>
</dbReference>
<dbReference type="FunFam" id="3.40.50.12780:FF:000012">
    <property type="entry name" value="Non-ribosomal peptide synthetase"/>
    <property type="match status" value="1"/>
</dbReference>
<proteinExistence type="predicted"/>
<dbReference type="EMBL" id="FOFA01000006">
    <property type="protein sequence ID" value="SEQ87628.1"/>
    <property type="molecule type" value="Genomic_DNA"/>
</dbReference>
<feature type="transmembrane region" description="Helical" evidence="9">
    <location>
        <begin position="2477"/>
        <end position="2499"/>
    </location>
</feature>
<evidence type="ECO:0000256" key="8">
    <source>
        <dbReference type="SAM" id="MobiDB-lite"/>
    </source>
</evidence>
<dbReference type="GO" id="GO:0008610">
    <property type="term" value="P:lipid biosynthetic process"/>
    <property type="evidence" value="ECO:0007669"/>
    <property type="project" value="UniProtKB-ARBA"/>
</dbReference>
<dbReference type="GO" id="GO:0072330">
    <property type="term" value="P:monocarboxylic acid biosynthetic process"/>
    <property type="evidence" value="ECO:0007669"/>
    <property type="project" value="UniProtKB-ARBA"/>
</dbReference>
<accession>A0A1H9JLL4</accession>
<feature type="region of interest" description="Disordered" evidence="8">
    <location>
        <begin position="1891"/>
        <end position="1917"/>
    </location>
</feature>
<gene>
    <name evidence="12" type="ORF">SAMN05421756_106253</name>
</gene>
<keyword evidence="5 9" id="KW-0812">Transmembrane</keyword>
<dbReference type="Gene3D" id="3.30.559.10">
    <property type="entry name" value="Chloramphenicol acetyltransferase-like domain"/>
    <property type="match status" value="3"/>
</dbReference>
<feature type="compositionally biased region" description="Low complexity" evidence="8">
    <location>
        <begin position="1899"/>
        <end position="1910"/>
    </location>
</feature>
<dbReference type="InterPro" id="IPR001031">
    <property type="entry name" value="Thioesterase"/>
</dbReference>
<dbReference type="CDD" id="cd05930">
    <property type="entry name" value="A_NRPS"/>
    <property type="match status" value="1"/>
</dbReference>
<dbReference type="Gene3D" id="1.20.1250.20">
    <property type="entry name" value="MFS general substrate transporter like domains"/>
    <property type="match status" value="2"/>
</dbReference>
<dbReference type="NCBIfam" id="TIGR01733">
    <property type="entry name" value="AA-adenyl-dom"/>
    <property type="match status" value="1"/>
</dbReference>
<dbReference type="InterPro" id="IPR045851">
    <property type="entry name" value="AMP-bd_C_sf"/>
</dbReference>
<dbReference type="Gene3D" id="3.30.559.30">
    <property type="entry name" value="Nonribosomal peptide synthetase, condensation domain"/>
    <property type="match status" value="3"/>
</dbReference>
<feature type="region of interest" description="Disordered" evidence="8">
    <location>
        <begin position="232"/>
        <end position="253"/>
    </location>
</feature>
<feature type="domain" description="Carrier" evidence="10">
    <location>
        <begin position="1003"/>
        <end position="1077"/>
    </location>
</feature>
<dbReference type="Proteomes" id="UP000198504">
    <property type="component" value="Unassembled WGS sequence"/>
</dbReference>
<dbReference type="PANTHER" id="PTHR45527:SF1">
    <property type="entry name" value="FATTY ACID SYNTHASE"/>
    <property type="match status" value="1"/>
</dbReference>
<dbReference type="GO" id="GO:0043041">
    <property type="term" value="P:amino acid activation for nonribosomal peptide biosynthetic process"/>
    <property type="evidence" value="ECO:0007669"/>
    <property type="project" value="TreeGrafter"/>
</dbReference>
<dbReference type="PROSITE" id="PS00455">
    <property type="entry name" value="AMP_BINDING"/>
    <property type="match status" value="1"/>
</dbReference>
<feature type="compositionally biased region" description="Basic and acidic residues" evidence="8">
    <location>
        <begin position="1"/>
        <end position="11"/>
    </location>
</feature>
<dbReference type="InterPro" id="IPR036736">
    <property type="entry name" value="ACP-like_sf"/>
</dbReference>
<protein>
    <submittedName>
        <fullName evidence="12">Amino acid adenylation domain-containing protein</fullName>
    </submittedName>
</protein>
<dbReference type="InterPro" id="IPR020806">
    <property type="entry name" value="PKS_PP-bd"/>
</dbReference>
<evidence type="ECO:0000313" key="13">
    <source>
        <dbReference type="Proteomes" id="UP000198504"/>
    </source>
</evidence>
<dbReference type="InterPro" id="IPR029058">
    <property type="entry name" value="AB_hydrolase_fold"/>
</dbReference>
<dbReference type="Pfam" id="PF00501">
    <property type="entry name" value="AMP-binding"/>
    <property type="match status" value="1"/>
</dbReference>
<evidence type="ECO:0000256" key="9">
    <source>
        <dbReference type="SAM" id="Phobius"/>
    </source>
</evidence>
<dbReference type="SUPFAM" id="SSF56801">
    <property type="entry name" value="Acetyl-CoA synthetase-like"/>
    <property type="match status" value="1"/>
</dbReference>
<dbReference type="PROSITE" id="PS50850">
    <property type="entry name" value="MFS"/>
    <property type="match status" value="1"/>
</dbReference>
<comment type="subcellular location">
    <subcellularLocation>
        <location evidence="2">Cell membrane</location>
        <topology evidence="2">Multi-pass membrane protein</topology>
    </subcellularLocation>
</comment>
<evidence type="ECO:0000256" key="7">
    <source>
        <dbReference type="ARBA" id="ARBA00023136"/>
    </source>
</evidence>
<evidence type="ECO:0000256" key="3">
    <source>
        <dbReference type="ARBA" id="ARBA00022450"/>
    </source>
</evidence>
<keyword evidence="7 9" id="KW-0472">Membrane</keyword>
<keyword evidence="13" id="KW-1185">Reference proteome</keyword>
<dbReference type="InterPro" id="IPR009081">
    <property type="entry name" value="PP-bd_ACP"/>
</dbReference>
<dbReference type="Gene3D" id="2.30.38.10">
    <property type="entry name" value="Luciferase, Domain 3"/>
    <property type="match status" value="1"/>
</dbReference>
<evidence type="ECO:0000256" key="4">
    <source>
        <dbReference type="ARBA" id="ARBA00022553"/>
    </source>
</evidence>